<dbReference type="Proteomes" id="UP001497457">
    <property type="component" value="Chromosome 16b"/>
</dbReference>
<gene>
    <name evidence="2" type="ORF">URODEC1_LOCUS33094</name>
</gene>
<evidence type="ECO:0000313" key="3">
    <source>
        <dbReference type="Proteomes" id="UP001497457"/>
    </source>
</evidence>
<reference evidence="2" key="1">
    <citation type="submission" date="2024-10" db="EMBL/GenBank/DDBJ databases">
        <authorList>
            <person name="Ryan C."/>
        </authorList>
    </citation>
    <scope>NUCLEOTIDE SEQUENCE [LARGE SCALE GENOMIC DNA]</scope>
</reference>
<evidence type="ECO:0000256" key="1">
    <source>
        <dbReference type="SAM" id="MobiDB-lite"/>
    </source>
</evidence>
<sequence>MTKKSGFGRATCNPQHDQSKITGEANQQRKHGQSNNSSGRQAPAKKKTWKKYLTFLSMFHNKMKHKKLDAKAPNGFKPRRNQKRGSSSLVLQECSNLVHVIRRTAADCFAAAAAAAAGAGDEEELPCYMQLDQVSYGVKREAFGPIYLVT</sequence>
<feature type="region of interest" description="Disordered" evidence="1">
    <location>
        <begin position="1"/>
        <end position="47"/>
    </location>
</feature>
<dbReference type="EMBL" id="OZ075126">
    <property type="protein sequence ID" value="CAL4941568.1"/>
    <property type="molecule type" value="Genomic_DNA"/>
</dbReference>
<organism evidence="2 3">
    <name type="scientific">Urochloa decumbens</name>
    <dbReference type="NCBI Taxonomy" id="240449"/>
    <lineage>
        <taxon>Eukaryota</taxon>
        <taxon>Viridiplantae</taxon>
        <taxon>Streptophyta</taxon>
        <taxon>Embryophyta</taxon>
        <taxon>Tracheophyta</taxon>
        <taxon>Spermatophyta</taxon>
        <taxon>Magnoliopsida</taxon>
        <taxon>Liliopsida</taxon>
        <taxon>Poales</taxon>
        <taxon>Poaceae</taxon>
        <taxon>PACMAD clade</taxon>
        <taxon>Panicoideae</taxon>
        <taxon>Panicodae</taxon>
        <taxon>Paniceae</taxon>
        <taxon>Melinidinae</taxon>
        <taxon>Urochloa</taxon>
    </lineage>
</organism>
<evidence type="ECO:0000313" key="2">
    <source>
        <dbReference type="EMBL" id="CAL4941568.1"/>
    </source>
</evidence>
<protein>
    <submittedName>
        <fullName evidence="2">Uncharacterized protein</fullName>
    </submittedName>
</protein>
<name>A0ABC8YCF4_9POAL</name>
<feature type="compositionally biased region" description="Polar residues" evidence="1">
    <location>
        <begin position="12"/>
        <end position="26"/>
    </location>
</feature>
<dbReference type="AlphaFoldDB" id="A0ABC8YCF4"/>
<proteinExistence type="predicted"/>
<feature type="region of interest" description="Disordered" evidence="1">
    <location>
        <begin position="66"/>
        <end position="87"/>
    </location>
</feature>
<keyword evidence="3" id="KW-1185">Reference proteome</keyword>
<accession>A0ABC8YCF4</accession>